<comment type="caution">
    <text evidence="1">The sequence shown here is derived from an EMBL/GenBank/DDBJ whole genome shotgun (WGS) entry which is preliminary data.</text>
</comment>
<evidence type="ECO:0000313" key="1">
    <source>
        <dbReference type="EMBL" id="MUB65609.1"/>
    </source>
</evidence>
<reference evidence="1 2" key="1">
    <citation type="submission" date="2019-09" db="EMBL/GenBank/DDBJ databases">
        <title>Draft genome sequencing of Hungatella hathewayi 123Y-2.</title>
        <authorList>
            <person name="Lv Q."/>
            <person name="Li S."/>
        </authorList>
    </citation>
    <scope>NUCLEOTIDE SEQUENCE [LARGE SCALE GENOMIC DNA]</scope>
    <source>
        <strain evidence="1 2">123Y-2</strain>
    </source>
</reference>
<gene>
    <name evidence="1" type="ORF">GNE07_21530</name>
</gene>
<evidence type="ECO:0000313" key="2">
    <source>
        <dbReference type="Proteomes" id="UP000434223"/>
    </source>
</evidence>
<dbReference type="EMBL" id="WNME01000017">
    <property type="protein sequence ID" value="MUB65609.1"/>
    <property type="molecule type" value="Genomic_DNA"/>
</dbReference>
<dbReference type="SUPFAM" id="SSF110849">
    <property type="entry name" value="ParB/Sulfiredoxin"/>
    <property type="match status" value="1"/>
</dbReference>
<dbReference type="Proteomes" id="UP000434223">
    <property type="component" value="Unassembled WGS sequence"/>
</dbReference>
<dbReference type="Pfam" id="PF20188">
    <property type="entry name" value="DUF6551"/>
    <property type="match status" value="1"/>
</dbReference>
<protein>
    <submittedName>
        <fullName evidence="1">Type II toxin-antitoxin system PemK/MazF family toxin</fullName>
    </submittedName>
</protein>
<proteinExistence type="predicted"/>
<dbReference type="AlphaFoldDB" id="A0A174WZL8"/>
<dbReference type="InterPro" id="IPR046681">
    <property type="entry name" value="DUF6551"/>
</dbReference>
<dbReference type="OrthoDB" id="9771335at2"/>
<dbReference type="InterPro" id="IPR036086">
    <property type="entry name" value="ParB/Sulfiredoxin_sf"/>
</dbReference>
<accession>A0A174WZL8</accession>
<sequence length="259" mass="30015">MRDYNMKPRYMQLPSNQILTDPAYQRPIDKNRVKKIVQEFNPAIANPIKVSFRDEKYWVFDGQHTLTALKERNGGVDLVVPCMVYTGLTQEDEAFLFATQTGTSSKVKVNLRLRALYLSGDPNVTRLHDTLEGLGVRLDFTDHQGQCKIVAYSTIYKIFLNLSQREFIDMMQTILKAWPDSPERLSKEMLNGMYYFFSIYGDEFDKKKAVTQFSKVPVAVILQQGKAGTRGGDKRYARELVRIYNKNLRKKLDEYKLNI</sequence>
<name>A0A174WZL8_9FIRM</name>
<organism evidence="1 2">
    <name type="scientific">Hungatella hathewayi</name>
    <dbReference type="NCBI Taxonomy" id="154046"/>
    <lineage>
        <taxon>Bacteria</taxon>
        <taxon>Bacillati</taxon>
        <taxon>Bacillota</taxon>
        <taxon>Clostridia</taxon>
        <taxon>Lachnospirales</taxon>
        <taxon>Lachnospiraceae</taxon>
        <taxon>Hungatella</taxon>
    </lineage>
</organism>
<dbReference type="RefSeq" id="WP_055651550.1">
    <property type="nucleotide sequence ID" value="NZ_CZAZ01000030.1"/>
</dbReference>